<evidence type="ECO:0000313" key="3">
    <source>
        <dbReference type="Proteomes" id="UP001319180"/>
    </source>
</evidence>
<keyword evidence="3" id="KW-1185">Reference proteome</keyword>
<dbReference type="Gene3D" id="3.40.50.1460">
    <property type="match status" value="1"/>
</dbReference>
<proteinExistence type="predicted"/>
<dbReference type="Proteomes" id="UP001319180">
    <property type="component" value="Unassembled WGS sequence"/>
</dbReference>
<feature type="domain" description="Peptidase C14 caspase" evidence="1">
    <location>
        <begin position="35"/>
        <end position="286"/>
    </location>
</feature>
<dbReference type="InterPro" id="IPR029030">
    <property type="entry name" value="Caspase-like_dom_sf"/>
</dbReference>
<evidence type="ECO:0000313" key="2">
    <source>
        <dbReference type="EMBL" id="MBT1687390.1"/>
    </source>
</evidence>
<evidence type="ECO:0000259" key="1">
    <source>
        <dbReference type="Pfam" id="PF00656"/>
    </source>
</evidence>
<dbReference type="Pfam" id="PF00656">
    <property type="entry name" value="Peptidase_C14"/>
    <property type="match status" value="1"/>
</dbReference>
<protein>
    <submittedName>
        <fullName evidence="2">Caspase family protein</fullName>
    </submittedName>
</protein>
<accession>A0AAP2DB67</accession>
<comment type="caution">
    <text evidence="2">The sequence shown here is derived from an EMBL/GenBank/DDBJ whole genome shotgun (WGS) entry which is preliminary data.</text>
</comment>
<dbReference type="SUPFAM" id="SSF52129">
    <property type="entry name" value="Caspase-like"/>
    <property type="match status" value="1"/>
</dbReference>
<reference evidence="2 3" key="1">
    <citation type="submission" date="2021-05" db="EMBL/GenBank/DDBJ databases">
        <title>A Polyphasic approach of four new species of the genus Ohtaekwangia: Ohtaekwangia histidinii sp. nov., Ohtaekwangia cretensis sp. nov., Ohtaekwangia indiensis sp. nov., Ohtaekwangia reichenbachii sp. nov. from diverse environment.</title>
        <authorList>
            <person name="Octaviana S."/>
        </authorList>
    </citation>
    <scope>NUCLEOTIDE SEQUENCE [LARGE SCALE GENOMIC DNA]</scope>
    <source>
        <strain evidence="2 3">PWU37</strain>
    </source>
</reference>
<dbReference type="GO" id="GO:0004197">
    <property type="term" value="F:cysteine-type endopeptidase activity"/>
    <property type="evidence" value="ECO:0007669"/>
    <property type="project" value="InterPro"/>
</dbReference>
<dbReference type="AlphaFoldDB" id="A0AAP2DB67"/>
<dbReference type="EMBL" id="JAHESC010000016">
    <property type="protein sequence ID" value="MBT1687390.1"/>
    <property type="molecule type" value="Genomic_DNA"/>
</dbReference>
<dbReference type="GO" id="GO:0006508">
    <property type="term" value="P:proteolysis"/>
    <property type="evidence" value="ECO:0007669"/>
    <property type="project" value="InterPro"/>
</dbReference>
<organism evidence="2 3">
    <name type="scientific">Dawidia soli</name>
    <dbReference type="NCBI Taxonomy" id="2782352"/>
    <lineage>
        <taxon>Bacteria</taxon>
        <taxon>Pseudomonadati</taxon>
        <taxon>Bacteroidota</taxon>
        <taxon>Cytophagia</taxon>
        <taxon>Cytophagales</taxon>
        <taxon>Chryseotaleaceae</taxon>
        <taxon>Dawidia</taxon>
    </lineage>
</organism>
<gene>
    <name evidence="2" type="ORF">KK078_12540</name>
</gene>
<sequence length="393" mass="43439">MTGFTYVIDFCQYISNLNSMLIFDQVDPSKAQLHVLIIGVGVYPFLSGGTSQKNQIGALNQIGQLTSTVHSAEKFRETVLALQATNSWARPLGSVEMLVSALPGTPQKYTAPTRDNVEEAYNAWSDRCGSQKENIAIFYFAGHGFAKRQHHLLLEDFGENTRLPCKGSFEFNDTRQAFSANPAQTQLFFIDACRKVDRTLIDYEMTSSALDTIKNNSVGCAYDLTIRAATHNEATYGERNGLAHFTKALVLALTGQASVPIKGKWTVDMNSIATNINKILDHIEVSKRSEKGCQVYMNRSTPLITLASAPEALLQVVCDPGAAHEIAELHCLTDEGEPFTYRQQPSPDPWMVKLPCGHYRLRADFKTPGYSHKAQPTLVLPPVTEENLSCSQP</sequence>
<dbReference type="RefSeq" id="WP_254090619.1">
    <property type="nucleotide sequence ID" value="NZ_JAHESC010000016.1"/>
</dbReference>
<name>A0AAP2DB67_9BACT</name>
<dbReference type="InterPro" id="IPR011600">
    <property type="entry name" value="Pept_C14_caspase"/>
</dbReference>